<dbReference type="InterPro" id="IPR051791">
    <property type="entry name" value="Pra-immunoreactive"/>
</dbReference>
<name>A0ABU5T437_9MICC</name>
<dbReference type="RefSeq" id="WP_323278046.1">
    <property type="nucleotide sequence ID" value="NZ_JAYGGQ010000003.1"/>
</dbReference>
<evidence type="ECO:0000256" key="3">
    <source>
        <dbReference type="ARBA" id="ARBA00022692"/>
    </source>
</evidence>
<evidence type="ECO:0000256" key="6">
    <source>
        <dbReference type="SAM" id="Phobius"/>
    </source>
</evidence>
<evidence type="ECO:0000313" key="8">
    <source>
        <dbReference type="EMBL" id="MEA5454241.1"/>
    </source>
</evidence>
<dbReference type="PANTHER" id="PTHR36115">
    <property type="entry name" value="PROLINE-RICH ANTIGEN HOMOLOG-RELATED"/>
    <property type="match status" value="1"/>
</dbReference>
<comment type="subcellular location">
    <subcellularLocation>
        <location evidence="1">Cell membrane</location>
        <topology evidence="1">Multi-pass membrane protein</topology>
    </subcellularLocation>
</comment>
<reference evidence="8 9" key="1">
    <citation type="submission" date="2023-12" db="EMBL/GenBank/DDBJ databases">
        <title>Sinomonas terricola sp. nov, isolated from litchi orchard soil in Guangdong, PR China.</title>
        <authorList>
            <person name="Jiaxin W."/>
            <person name="Yang Z."/>
            <person name="Honghui Z."/>
        </authorList>
    </citation>
    <scope>NUCLEOTIDE SEQUENCE [LARGE SCALE GENOMIC DNA]</scope>
    <source>
        <strain evidence="8 9">JGH33</strain>
    </source>
</reference>
<keyword evidence="5 6" id="KW-0472">Membrane</keyword>
<feature type="transmembrane region" description="Helical" evidence="6">
    <location>
        <begin position="104"/>
        <end position="125"/>
    </location>
</feature>
<keyword evidence="4 6" id="KW-1133">Transmembrane helix</keyword>
<evidence type="ECO:0000256" key="2">
    <source>
        <dbReference type="ARBA" id="ARBA00022475"/>
    </source>
</evidence>
<proteinExistence type="predicted"/>
<keyword evidence="9" id="KW-1185">Reference proteome</keyword>
<protein>
    <submittedName>
        <fullName evidence="8">RDD family protein</fullName>
    </submittedName>
</protein>
<comment type="caution">
    <text evidence="8">The sequence shown here is derived from an EMBL/GenBank/DDBJ whole genome shotgun (WGS) entry which is preliminary data.</text>
</comment>
<evidence type="ECO:0000259" key="7">
    <source>
        <dbReference type="Pfam" id="PF06271"/>
    </source>
</evidence>
<sequence length="144" mass="15178">MIDRRDIGSWLSGPPTEPDYYPGRALGLPRTGSGSVARPGRRVVALCIDWAACLLISAAFFQSDSIATLAVFAAEQMVLVGTAGFGLGHRVVGIKVVRLGGDPAGIPAAIIRTLLLCLVIPAVVFDADQRGLHDKVAKTVLVRM</sequence>
<keyword evidence="3 6" id="KW-0812">Transmembrane</keyword>
<dbReference type="Pfam" id="PF06271">
    <property type="entry name" value="RDD"/>
    <property type="match status" value="1"/>
</dbReference>
<dbReference type="InterPro" id="IPR016795">
    <property type="entry name" value="UCP021697"/>
</dbReference>
<organism evidence="8 9">
    <name type="scientific">Sinomonas terricola</name>
    <dbReference type="NCBI Taxonomy" id="3110330"/>
    <lineage>
        <taxon>Bacteria</taxon>
        <taxon>Bacillati</taxon>
        <taxon>Actinomycetota</taxon>
        <taxon>Actinomycetes</taxon>
        <taxon>Micrococcales</taxon>
        <taxon>Micrococcaceae</taxon>
        <taxon>Sinomonas</taxon>
    </lineage>
</organism>
<accession>A0ABU5T437</accession>
<gene>
    <name evidence="8" type="ORF">SPF06_05835</name>
</gene>
<evidence type="ECO:0000256" key="4">
    <source>
        <dbReference type="ARBA" id="ARBA00022989"/>
    </source>
</evidence>
<keyword evidence="2" id="KW-1003">Cell membrane</keyword>
<dbReference type="PANTHER" id="PTHR36115:SF6">
    <property type="entry name" value="PROLINE-RICH ANTIGEN HOMOLOG"/>
    <property type="match status" value="1"/>
</dbReference>
<feature type="transmembrane region" description="Helical" evidence="6">
    <location>
        <begin position="67"/>
        <end position="92"/>
    </location>
</feature>
<evidence type="ECO:0000313" key="9">
    <source>
        <dbReference type="Proteomes" id="UP001304769"/>
    </source>
</evidence>
<evidence type="ECO:0000256" key="5">
    <source>
        <dbReference type="ARBA" id="ARBA00023136"/>
    </source>
</evidence>
<dbReference type="EMBL" id="JAYGGQ010000003">
    <property type="protein sequence ID" value="MEA5454241.1"/>
    <property type="molecule type" value="Genomic_DNA"/>
</dbReference>
<feature type="domain" description="RDD" evidence="7">
    <location>
        <begin position="37"/>
        <end position="138"/>
    </location>
</feature>
<dbReference type="Proteomes" id="UP001304769">
    <property type="component" value="Unassembled WGS sequence"/>
</dbReference>
<dbReference type="InterPro" id="IPR010432">
    <property type="entry name" value="RDD"/>
</dbReference>
<dbReference type="PIRSF" id="PIRSF021697">
    <property type="entry name" value="UCP021697"/>
    <property type="match status" value="1"/>
</dbReference>
<evidence type="ECO:0000256" key="1">
    <source>
        <dbReference type="ARBA" id="ARBA00004651"/>
    </source>
</evidence>